<protein>
    <submittedName>
        <fullName evidence="1">Uncharacterized protein</fullName>
    </submittedName>
</protein>
<gene>
    <name evidence="1" type="ORF">IAA06_06715</name>
</gene>
<evidence type="ECO:0000313" key="1">
    <source>
        <dbReference type="EMBL" id="HJB28471.1"/>
    </source>
</evidence>
<dbReference type="Proteomes" id="UP000823842">
    <property type="component" value="Unassembled WGS sequence"/>
</dbReference>
<evidence type="ECO:0000313" key="2">
    <source>
        <dbReference type="Proteomes" id="UP000823842"/>
    </source>
</evidence>
<dbReference type="EMBL" id="DWYZ01000131">
    <property type="protein sequence ID" value="HJB28471.1"/>
    <property type="molecule type" value="Genomic_DNA"/>
</dbReference>
<dbReference type="AlphaFoldDB" id="A0A9D2RW86"/>
<reference evidence="1" key="2">
    <citation type="submission" date="2021-04" db="EMBL/GenBank/DDBJ databases">
        <authorList>
            <person name="Gilroy R."/>
        </authorList>
    </citation>
    <scope>NUCLEOTIDE SEQUENCE</scope>
    <source>
        <strain evidence="1">ChiSjej1B19-5720</strain>
    </source>
</reference>
<reference evidence="1" key="1">
    <citation type="journal article" date="2021" name="PeerJ">
        <title>Extensive microbial diversity within the chicken gut microbiome revealed by metagenomics and culture.</title>
        <authorList>
            <person name="Gilroy R."/>
            <person name="Ravi A."/>
            <person name="Getino M."/>
            <person name="Pursley I."/>
            <person name="Horton D.L."/>
            <person name="Alikhan N.F."/>
            <person name="Baker D."/>
            <person name="Gharbi K."/>
            <person name="Hall N."/>
            <person name="Watson M."/>
            <person name="Adriaenssens E.M."/>
            <person name="Foster-Nyarko E."/>
            <person name="Jarju S."/>
            <person name="Secka A."/>
            <person name="Antonio M."/>
            <person name="Oren A."/>
            <person name="Chaudhuri R.R."/>
            <person name="La Ragione R."/>
            <person name="Hildebrand F."/>
            <person name="Pallen M.J."/>
        </authorList>
    </citation>
    <scope>NUCLEOTIDE SEQUENCE</scope>
    <source>
        <strain evidence="1">ChiSjej1B19-5720</strain>
    </source>
</reference>
<accession>A0A9D2RW86</accession>
<comment type="caution">
    <text evidence="1">The sequence shown here is derived from an EMBL/GenBank/DDBJ whole genome shotgun (WGS) entry which is preliminary data.</text>
</comment>
<name>A0A9D2RW86_9FIRM</name>
<proteinExistence type="predicted"/>
<sequence>MENRFFFIKKAVGKGESLSSLERQLCDIQGRLFELALKKGLNITDFAEKFMNSETVAYFDLPYDRLQWAGEEYILENLQDEVSIKSSEKPENIREEVYWIGYLYRFWHFYTGESSKEIYSQAPIELMISCYLGFHTMDPEMAVDDLKEIYRQKQNL</sequence>
<organism evidence="1 2">
    <name type="scientific">Candidatus Blautia faecavium</name>
    <dbReference type="NCBI Taxonomy" id="2838487"/>
    <lineage>
        <taxon>Bacteria</taxon>
        <taxon>Bacillati</taxon>
        <taxon>Bacillota</taxon>
        <taxon>Clostridia</taxon>
        <taxon>Lachnospirales</taxon>
        <taxon>Lachnospiraceae</taxon>
        <taxon>Blautia</taxon>
    </lineage>
</organism>